<reference evidence="4 5" key="1">
    <citation type="submission" date="2021-06" db="EMBL/GenBank/DDBJ databases">
        <authorList>
            <person name="Sun Q."/>
            <person name="Li D."/>
        </authorList>
    </citation>
    <scope>NUCLEOTIDE SEQUENCE [LARGE SCALE GENOMIC DNA]</scope>
    <source>
        <strain evidence="4 5">MSJ-6</strain>
    </source>
</reference>
<feature type="transmembrane region" description="Helical" evidence="2">
    <location>
        <begin position="28"/>
        <end position="47"/>
    </location>
</feature>
<feature type="domain" description="EamA" evidence="3">
    <location>
        <begin position="5"/>
        <end position="44"/>
    </location>
</feature>
<comment type="caution">
    <text evidence="4">The sequence shown here is derived from an EMBL/GenBank/DDBJ whole genome shotgun (WGS) entry which is preliminary data.</text>
</comment>
<name>A0ABS6FTN8_9BACL</name>
<protein>
    <submittedName>
        <fullName evidence="4">DMT family transporter</fullName>
    </submittedName>
</protein>
<keyword evidence="2" id="KW-0812">Transmembrane</keyword>
<dbReference type="EMBL" id="JAHLQJ010000015">
    <property type="protein sequence ID" value="MBU5673611.1"/>
    <property type="molecule type" value="Genomic_DNA"/>
</dbReference>
<evidence type="ECO:0000256" key="1">
    <source>
        <dbReference type="ARBA" id="ARBA00007362"/>
    </source>
</evidence>
<evidence type="ECO:0000313" key="4">
    <source>
        <dbReference type="EMBL" id="MBU5673611.1"/>
    </source>
</evidence>
<proteinExistence type="inferred from homology"/>
<evidence type="ECO:0000313" key="5">
    <source>
        <dbReference type="Proteomes" id="UP000743001"/>
    </source>
</evidence>
<keyword evidence="5" id="KW-1185">Reference proteome</keyword>
<organism evidence="4 5">
    <name type="scientific">Paenibacillus brevis</name>
    <dbReference type="NCBI Taxonomy" id="2841508"/>
    <lineage>
        <taxon>Bacteria</taxon>
        <taxon>Bacillati</taxon>
        <taxon>Bacillota</taxon>
        <taxon>Bacilli</taxon>
        <taxon>Bacillales</taxon>
        <taxon>Paenibacillaceae</taxon>
        <taxon>Paenibacillus</taxon>
    </lineage>
</organism>
<sequence length="71" mass="7822">MQLDIIYALEPIFVAVIAYIFIGERLTAQGYIGAILVIAGIVLSQWLEYRNSKAAAQTSFSIPTSGIHEQH</sequence>
<gene>
    <name evidence="4" type="ORF">KQJ23_17400</name>
</gene>
<keyword evidence="2" id="KW-0472">Membrane</keyword>
<accession>A0ABS6FTN8</accession>
<feature type="transmembrane region" description="Helical" evidence="2">
    <location>
        <begin position="5"/>
        <end position="22"/>
    </location>
</feature>
<evidence type="ECO:0000256" key="2">
    <source>
        <dbReference type="SAM" id="Phobius"/>
    </source>
</evidence>
<comment type="similarity">
    <text evidence="1">Belongs to the EamA transporter family.</text>
</comment>
<keyword evidence="2" id="KW-1133">Transmembrane helix</keyword>
<dbReference type="InterPro" id="IPR000620">
    <property type="entry name" value="EamA_dom"/>
</dbReference>
<evidence type="ECO:0000259" key="3">
    <source>
        <dbReference type="Pfam" id="PF00892"/>
    </source>
</evidence>
<dbReference type="Pfam" id="PF00892">
    <property type="entry name" value="EamA"/>
    <property type="match status" value="1"/>
</dbReference>
<dbReference type="Proteomes" id="UP000743001">
    <property type="component" value="Unassembled WGS sequence"/>
</dbReference>